<sequence>MPCRSLVLLCCLCACAAPVAAQNLTATSSATTEPLRDAPVNVRAQPLSNGVVTHQVQLPATPGEAQVTVRSIQPDRVAGSYRIDFEALDTDHDGYISRSEAQANPSLADEFDALDTAHSGRLSRAQLAGWLSP</sequence>
<feature type="chain" id="PRO_5043896840" evidence="1">
    <location>
        <begin position="22"/>
        <end position="133"/>
    </location>
</feature>
<reference evidence="4" key="3">
    <citation type="submission" date="2023-08" db="EMBL/GenBank/DDBJ databases">
        <title>Complete genome sequence of Xanthomonas indica.</title>
        <authorList>
            <person name="Patil P.B."/>
            <person name="Rana R."/>
        </authorList>
    </citation>
    <scope>NUCLEOTIDE SEQUENCE</scope>
    <source>
        <strain evidence="4">PPL560</strain>
    </source>
</reference>
<dbReference type="AlphaFoldDB" id="A0AAU8IB95"/>
<organism evidence="4">
    <name type="scientific">Xanthomonas indica</name>
    <dbReference type="NCBI Taxonomy" id="2912242"/>
    <lineage>
        <taxon>Bacteria</taxon>
        <taxon>Pseudomonadati</taxon>
        <taxon>Pseudomonadota</taxon>
        <taxon>Gammaproteobacteria</taxon>
        <taxon>Lysobacterales</taxon>
        <taxon>Lysobacteraceae</taxon>
        <taxon>Xanthomonas</taxon>
    </lineage>
</organism>
<feature type="signal peptide" evidence="1">
    <location>
        <begin position="1"/>
        <end position="21"/>
    </location>
</feature>
<reference evidence="3" key="2">
    <citation type="submission" date="2022-01" db="EMBL/GenBank/DDBJ databases">
        <authorList>
            <person name="Rana R."/>
            <person name="Patil P.B."/>
        </authorList>
    </citation>
    <scope>NUCLEOTIDE SEQUENCE</scope>
    <source>
        <strain evidence="3">PPL560</strain>
    </source>
</reference>
<name>A0AAU8IB95_9XANT</name>
<evidence type="ECO:0000259" key="2">
    <source>
        <dbReference type="Pfam" id="PF13202"/>
    </source>
</evidence>
<evidence type="ECO:0000313" key="3">
    <source>
        <dbReference type="EMBL" id="MCI2262341.1"/>
    </source>
</evidence>
<evidence type="ECO:0000313" key="5">
    <source>
        <dbReference type="Proteomes" id="UP001430647"/>
    </source>
</evidence>
<dbReference type="SUPFAM" id="SSF47473">
    <property type="entry name" value="EF-hand"/>
    <property type="match status" value="1"/>
</dbReference>
<accession>A0AAU8IB95</accession>
<dbReference type="EMBL" id="JAKJPQ010000010">
    <property type="protein sequence ID" value="MCI2262341.1"/>
    <property type="molecule type" value="Genomic_DNA"/>
</dbReference>
<protein>
    <submittedName>
        <fullName evidence="4">EF-hand domain-containing protein</fullName>
    </submittedName>
</protein>
<dbReference type="RefSeq" id="WP_242160274.1">
    <property type="nucleotide sequence ID" value="NZ_CP131914.1"/>
</dbReference>
<proteinExistence type="predicted"/>
<dbReference type="Proteomes" id="UP001430647">
    <property type="component" value="Unassembled WGS sequence"/>
</dbReference>
<dbReference type="Pfam" id="PF13202">
    <property type="entry name" value="EF-hand_5"/>
    <property type="match status" value="1"/>
</dbReference>
<gene>
    <name evidence="3" type="ORF">L3V74_12380</name>
    <name evidence="4" type="ORF">Q7W82_06975</name>
</gene>
<keyword evidence="1" id="KW-0732">Signal</keyword>
<evidence type="ECO:0000256" key="1">
    <source>
        <dbReference type="SAM" id="SignalP"/>
    </source>
</evidence>
<dbReference type="EMBL" id="CP131914">
    <property type="protein sequence ID" value="XCI82594.1"/>
    <property type="molecule type" value="Genomic_DNA"/>
</dbReference>
<evidence type="ECO:0000313" key="4">
    <source>
        <dbReference type="EMBL" id="XCI82594.1"/>
    </source>
</evidence>
<dbReference type="KEGG" id="xin:Q7W82_06975"/>
<dbReference type="GO" id="GO:0005509">
    <property type="term" value="F:calcium ion binding"/>
    <property type="evidence" value="ECO:0007669"/>
    <property type="project" value="InterPro"/>
</dbReference>
<dbReference type="InterPro" id="IPR011992">
    <property type="entry name" value="EF-hand-dom_pair"/>
</dbReference>
<dbReference type="Gene3D" id="1.10.238.10">
    <property type="entry name" value="EF-hand"/>
    <property type="match status" value="1"/>
</dbReference>
<dbReference type="InterPro" id="IPR002048">
    <property type="entry name" value="EF_hand_dom"/>
</dbReference>
<reference evidence="3 5" key="1">
    <citation type="journal article" date="2022" name="Curr. Microbiol.">
        <title>Xanthomonas indica sp. nov., a Novel Member of Non-Pathogenic Xanthomonas Community from Healthy Rice Seeds.</title>
        <authorList>
            <person name="Rana R."/>
            <person name="Madhavan V.N."/>
            <person name="Saroha T."/>
            <person name="Bansal K."/>
            <person name="Kaur A."/>
            <person name="Sonti R.V."/>
            <person name="Patel H.K."/>
            <person name="Patil P.B."/>
        </authorList>
    </citation>
    <scope>NUCLEOTIDE SEQUENCE [LARGE SCALE GENOMIC DNA]</scope>
    <source>
        <strain evidence="3 5">PPL560</strain>
    </source>
</reference>
<keyword evidence="5" id="KW-1185">Reference proteome</keyword>
<feature type="domain" description="EF-hand" evidence="2">
    <location>
        <begin position="84"/>
        <end position="100"/>
    </location>
</feature>